<dbReference type="GO" id="GO:0003964">
    <property type="term" value="F:RNA-directed DNA polymerase activity"/>
    <property type="evidence" value="ECO:0007669"/>
    <property type="project" value="UniProtKB-KW"/>
</dbReference>
<evidence type="ECO:0000256" key="6">
    <source>
        <dbReference type="ARBA" id="ARBA00022759"/>
    </source>
</evidence>
<dbReference type="EC" id="3.1.26.4" evidence="2"/>
<dbReference type="SUPFAM" id="SSF56672">
    <property type="entry name" value="DNA/RNA polymerases"/>
    <property type="match status" value="1"/>
</dbReference>
<dbReference type="Proteomes" id="UP000053875">
    <property type="component" value="Unassembled WGS sequence"/>
</dbReference>
<evidence type="ECO:0000256" key="7">
    <source>
        <dbReference type="ARBA" id="ARBA00022801"/>
    </source>
</evidence>
<evidence type="ECO:0000256" key="3">
    <source>
        <dbReference type="ARBA" id="ARBA00022679"/>
    </source>
</evidence>
<keyword evidence="3" id="KW-0808">Transferase</keyword>
<dbReference type="GO" id="GO:0035613">
    <property type="term" value="F:RNA stem-loop binding"/>
    <property type="evidence" value="ECO:0007669"/>
    <property type="project" value="TreeGrafter"/>
</dbReference>
<protein>
    <recommendedName>
        <fullName evidence="2">ribonuclease H</fullName>
        <ecNumber evidence="2">3.1.26.4</ecNumber>
    </recommendedName>
</protein>
<keyword evidence="8" id="KW-0695">RNA-directed DNA polymerase</keyword>
<accession>A0A093FXP9</accession>
<gene>
    <name evidence="10" type="ORF">N307_13408</name>
</gene>
<dbReference type="PANTHER" id="PTHR41694">
    <property type="entry name" value="ENDOGENOUS RETROVIRUS GROUP K MEMBER POL PROTEIN"/>
    <property type="match status" value="1"/>
</dbReference>
<dbReference type="Gene3D" id="3.30.70.270">
    <property type="match status" value="2"/>
</dbReference>
<feature type="non-terminal residue" evidence="10">
    <location>
        <position position="257"/>
    </location>
</feature>
<dbReference type="InterPro" id="IPR010661">
    <property type="entry name" value="RVT_thumb"/>
</dbReference>
<dbReference type="InterPro" id="IPR043128">
    <property type="entry name" value="Rev_trsase/Diguanyl_cyclase"/>
</dbReference>
<sequence length="257" mass="29371">WPLPLEKLRALQELVTEQWGKGHTVPSTSPWNSPAFVITKQTGKWRLLRDLRKSNDVMEDRGSLQPRLPSPTMIPQYWHLTVTDLKDWFFSIPLHPNDALKFAFSVPDINMQQPLQRYHWVVLPQGMKNSPTICQWYVARILSPAREALPDALIHHYKDDIPVAAQSPELMEKALALTASTVTQVGFCVAPEKIQNEPPWKYLGWRIRTQTVVPQPLQISAHMETLHAAQKLLGTTNWVRPLWGISNADLSPLCELL</sequence>
<keyword evidence="4" id="KW-0548">Nucleotidyltransferase</keyword>
<evidence type="ECO:0000313" key="10">
    <source>
        <dbReference type="EMBL" id="KFV62715.1"/>
    </source>
</evidence>
<organism evidence="10 11">
    <name type="scientific">Dryobates pubescens</name>
    <name type="common">Downy woodpecker</name>
    <name type="synonym">Picoides pubescens</name>
    <dbReference type="NCBI Taxonomy" id="118200"/>
    <lineage>
        <taxon>Eukaryota</taxon>
        <taxon>Metazoa</taxon>
        <taxon>Chordata</taxon>
        <taxon>Craniata</taxon>
        <taxon>Vertebrata</taxon>
        <taxon>Euteleostomi</taxon>
        <taxon>Archelosauria</taxon>
        <taxon>Archosauria</taxon>
        <taxon>Dinosauria</taxon>
        <taxon>Saurischia</taxon>
        <taxon>Theropoda</taxon>
        <taxon>Coelurosauria</taxon>
        <taxon>Aves</taxon>
        <taxon>Neognathae</taxon>
        <taxon>Neoaves</taxon>
        <taxon>Telluraves</taxon>
        <taxon>Coraciimorphae</taxon>
        <taxon>Piciformes</taxon>
        <taxon>Picidae</taxon>
        <taxon>Dryobates</taxon>
    </lineage>
</organism>
<dbReference type="Pfam" id="PF00078">
    <property type="entry name" value="RVT_1"/>
    <property type="match status" value="1"/>
</dbReference>
<proteinExistence type="inferred from homology"/>
<evidence type="ECO:0000256" key="5">
    <source>
        <dbReference type="ARBA" id="ARBA00022722"/>
    </source>
</evidence>
<evidence type="ECO:0000259" key="9">
    <source>
        <dbReference type="PROSITE" id="PS50878"/>
    </source>
</evidence>
<dbReference type="PANTHER" id="PTHR41694:SF3">
    <property type="entry name" value="RNA-DIRECTED DNA POLYMERASE-RELATED"/>
    <property type="match status" value="1"/>
</dbReference>
<keyword evidence="5" id="KW-0540">Nuclease</keyword>
<evidence type="ECO:0000256" key="1">
    <source>
        <dbReference type="ARBA" id="ARBA00010879"/>
    </source>
</evidence>
<dbReference type="STRING" id="118200.A0A093FXP9"/>
<evidence type="ECO:0000256" key="4">
    <source>
        <dbReference type="ARBA" id="ARBA00022695"/>
    </source>
</evidence>
<keyword evidence="7" id="KW-0378">Hydrolase</keyword>
<dbReference type="InterPro" id="IPR000477">
    <property type="entry name" value="RT_dom"/>
</dbReference>
<evidence type="ECO:0000256" key="8">
    <source>
        <dbReference type="ARBA" id="ARBA00022918"/>
    </source>
</evidence>
<dbReference type="GO" id="GO:0004523">
    <property type="term" value="F:RNA-DNA hybrid ribonuclease activity"/>
    <property type="evidence" value="ECO:0007669"/>
    <property type="project" value="UniProtKB-EC"/>
</dbReference>
<feature type="non-terminal residue" evidence="10">
    <location>
        <position position="1"/>
    </location>
</feature>
<keyword evidence="6" id="KW-0255">Endonuclease</keyword>
<dbReference type="Pfam" id="PF06817">
    <property type="entry name" value="RVT_thumb"/>
    <property type="match status" value="1"/>
</dbReference>
<reference evidence="10 11" key="1">
    <citation type="submission" date="2014-04" db="EMBL/GenBank/DDBJ databases">
        <title>Genome evolution of avian class.</title>
        <authorList>
            <person name="Zhang G."/>
            <person name="Li C."/>
        </authorList>
    </citation>
    <scope>NUCLEOTIDE SEQUENCE [LARGE SCALE GENOMIC DNA]</scope>
    <source>
        <strain evidence="10">BGI_N307</strain>
    </source>
</reference>
<dbReference type="Gene3D" id="3.10.10.10">
    <property type="entry name" value="HIV Type 1 Reverse Transcriptase, subunit A, domain 1"/>
    <property type="match status" value="1"/>
</dbReference>
<feature type="domain" description="Reverse transcriptase" evidence="9">
    <location>
        <begin position="19"/>
        <end position="207"/>
    </location>
</feature>
<comment type="similarity">
    <text evidence="1">Belongs to the beta type-B retroviral polymerase family. HERV class-II K(HML-2) pol subfamily.</text>
</comment>
<evidence type="ECO:0000313" key="11">
    <source>
        <dbReference type="Proteomes" id="UP000053875"/>
    </source>
</evidence>
<name>A0A093FXP9_DRYPU</name>
<dbReference type="InterPro" id="IPR043502">
    <property type="entry name" value="DNA/RNA_pol_sf"/>
</dbReference>
<evidence type="ECO:0000256" key="2">
    <source>
        <dbReference type="ARBA" id="ARBA00012180"/>
    </source>
</evidence>
<dbReference type="AlphaFoldDB" id="A0A093FXP9"/>
<dbReference type="EMBL" id="KL214982">
    <property type="protein sequence ID" value="KFV62715.1"/>
    <property type="molecule type" value="Genomic_DNA"/>
</dbReference>
<keyword evidence="11" id="KW-1185">Reference proteome</keyword>
<dbReference type="PROSITE" id="PS50878">
    <property type="entry name" value="RT_POL"/>
    <property type="match status" value="1"/>
</dbReference>